<keyword evidence="1" id="KW-0812">Transmembrane</keyword>
<keyword evidence="1" id="KW-0472">Membrane</keyword>
<evidence type="ECO:0000313" key="3">
    <source>
        <dbReference type="Proteomes" id="UP001378956"/>
    </source>
</evidence>
<keyword evidence="3" id="KW-1185">Reference proteome</keyword>
<feature type="transmembrane region" description="Helical" evidence="1">
    <location>
        <begin position="6"/>
        <end position="25"/>
    </location>
</feature>
<dbReference type="RefSeq" id="WP_172662695.1">
    <property type="nucleotide sequence ID" value="NZ_JABMKW010000020.1"/>
</dbReference>
<dbReference type="EMBL" id="JBBEUB010000002">
    <property type="protein sequence ID" value="MEJ2902316.1"/>
    <property type="molecule type" value="Genomic_DNA"/>
</dbReference>
<gene>
    <name evidence="2" type="ORF">WAE58_07760</name>
</gene>
<feature type="transmembrane region" description="Helical" evidence="1">
    <location>
        <begin position="37"/>
        <end position="58"/>
    </location>
</feature>
<sequence length="74" mass="8148">MLFASIGTGKIVLILVAIAMLWALGRYGRDTRIGFGGVILLGLFLTPLIAFIIIYYLITCKIKKTGLAEIYIKN</sequence>
<proteinExistence type="predicted"/>
<keyword evidence="1" id="KW-1133">Transmembrane helix</keyword>
<comment type="caution">
    <text evidence="2">The sequence shown here is derived from an EMBL/GenBank/DDBJ whole genome shotgun (WGS) entry which is preliminary data.</text>
</comment>
<organism evidence="2 3">
    <name type="scientific">Pedobacter panaciterrae</name>
    <dbReference type="NCBI Taxonomy" id="363849"/>
    <lineage>
        <taxon>Bacteria</taxon>
        <taxon>Pseudomonadati</taxon>
        <taxon>Bacteroidota</taxon>
        <taxon>Sphingobacteriia</taxon>
        <taxon>Sphingobacteriales</taxon>
        <taxon>Sphingobacteriaceae</taxon>
        <taxon>Pedobacter</taxon>
    </lineage>
</organism>
<evidence type="ECO:0000313" key="2">
    <source>
        <dbReference type="EMBL" id="MEJ2902316.1"/>
    </source>
</evidence>
<protein>
    <submittedName>
        <fullName evidence="2">Uncharacterized protein</fullName>
    </submittedName>
</protein>
<accession>A0ABU8NJD0</accession>
<evidence type="ECO:0000256" key="1">
    <source>
        <dbReference type="SAM" id="Phobius"/>
    </source>
</evidence>
<dbReference type="Proteomes" id="UP001378956">
    <property type="component" value="Unassembled WGS sequence"/>
</dbReference>
<name>A0ABU8NJD0_9SPHI</name>
<reference evidence="2 3" key="1">
    <citation type="submission" date="2024-03" db="EMBL/GenBank/DDBJ databases">
        <title>Sequence of Lycoming College Course Isolates.</title>
        <authorList>
            <person name="Plotts O."/>
            <person name="Newman J."/>
        </authorList>
    </citation>
    <scope>NUCLEOTIDE SEQUENCE [LARGE SCALE GENOMIC DNA]</scope>
    <source>
        <strain evidence="2 3">CJB-3</strain>
    </source>
</reference>